<dbReference type="InterPro" id="IPR045155">
    <property type="entry name" value="Beta-lactam_cat"/>
</dbReference>
<dbReference type="PANTHER" id="PTHR35333:SF3">
    <property type="entry name" value="BETA-LACTAMASE-TYPE TRANSPEPTIDASE FOLD CONTAINING PROTEIN"/>
    <property type="match status" value="1"/>
</dbReference>
<comment type="caution">
    <text evidence="6">The sequence shown here is derived from an EMBL/GenBank/DDBJ whole genome shotgun (WGS) entry which is preliminary data.</text>
</comment>
<dbReference type="GO" id="GO:0030655">
    <property type="term" value="P:beta-lactam antibiotic catabolic process"/>
    <property type="evidence" value="ECO:0007669"/>
    <property type="project" value="InterPro"/>
</dbReference>
<dbReference type="AlphaFoldDB" id="A0A9D2HUZ2"/>
<evidence type="ECO:0000256" key="2">
    <source>
        <dbReference type="ARBA" id="ARBA00009009"/>
    </source>
</evidence>
<accession>A0A9D2HUZ2</accession>
<comment type="similarity">
    <text evidence="2">Belongs to the class-A beta-lactamase family.</text>
</comment>
<dbReference type="GO" id="GO:0008800">
    <property type="term" value="F:beta-lactamase activity"/>
    <property type="evidence" value="ECO:0007669"/>
    <property type="project" value="UniProtKB-EC"/>
</dbReference>
<evidence type="ECO:0000256" key="4">
    <source>
        <dbReference type="SAM" id="SignalP"/>
    </source>
</evidence>
<evidence type="ECO:0000259" key="5">
    <source>
        <dbReference type="Pfam" id="PF13354"/>
    </source>
</evidence>
<protein>
    <recommendedName>
        <fullName evidence="3">beta-lactamase</fullName>
        <ecNumber evidence="3">3.5.2.6</ecNumber>
    </recommendedName>
</protein>
<evidence type="ECO:0000313" key="6">
    <source>
        <dbReference type="EMBL" id="HJA85764.1"/>
    </source>
</evidence>
<reference evidence="6" key="2">
    <citation type="submission" date="2021-04" db="EMBL/GenBank/DDBJ databases">
        <authorList>
            <person name="Gilroy R."/>
        </authorList>
    </citation>
    <scope>NUCLEOTIDE SEQUENCE</scope>
    <source>
        <strain evidence="6">ChiHjej12B11-9795</strain>
    </source>
</reference>
<dbReference type="Pfam" id="PF13354">
    <property type="entry name" value="Beta-lactamase2"/>
    <property type="match status" value="1"/>
</dbReference>
<gene>
    <name evidence="6" type="primary">bla</name>
    <name evidence="6" type="ORF">H9950_06170</name>
</gene>
<dbReference type="GO" id="GO:0046677">
    <property type="term" value="P:response to antibiotic"/>
    <property type="evidence" value="ECO:0007669"/>
    <property type="project" value="InterPro"/>
</dbReference>
<evidence type="ECO:0000313" key="7">
    <source>
        <dbReference type="Proteomes" id="UP000823862"/>
    </source>
</evidence>
<sequence>MKCLVCFLLYFLPWLSSFSQSQWDGLRQKIISYVAEKPAQIGVALVVDSRDTICVNDACRYPLMSVFKLHQAMAVTRWLRAHGTSLDFPVSLTPADLKPNTYSPLRDCYPQAGVTLPVGRLLTYTLQWSDNNACDILFDRTYSVEQTDSCLHSWGLDHFSLSVNEDEMHDCPERCYDNWSTPLSVACLLEMLFTHPAFAGGAEEAFVRRQLQECATGRDRLAAPLEGTKALIAHKTGTSDRNARGLWTGINDAAFVSLPDGRHYTLVVLVKDSAASMEETCRYLADISAMVFAAMERNGQ</sequence>
<dbReference type="EMBL" id="DWZI01000035">
    <property type="protein sequence ID" value="HJA85764.1"/>
    <property type="molecule type" value="Genomic_DNA"/>
</dbReference>
<keyword evidence="4" id="KW-0732">Signal</keyword>
<evidence type="ECO:0000256" key="1">
    <source>
        <dbReference type="ARBA" id="ARBA00001526"/>
    </source>
</evidence>
<dbReference type="EC" id="3.5.2.6" evidence="3"/>
<dbReference type="SUPFAM" id="SSF56601">
    <property type="entry name" value="beta-lactamase/transpeptidase-like"/>
    <property type="match status" value="1"/>
</dbReference>
<dbReference type="Gene3D" id="3.40.710.10">
    <property type="entry name" value="DD-peptidase/beta-lactamase superfamily"/>
    <property type="match status" value="1"/>
</dbReference>
<dbReference type="PANTHER" id="PTHR35333">
    <property type="entry name" value="BETA-LACTAMASE"/>
    <property type="match status" value="1"/>
</dbReference>
<reference evidence="6" key="1">
    <citation type="journal article" date="2021" name="PeerJ">
        <title>Extensive microbial diversity within the chicken gut microbiome revealed by metagenomics and culture.</title>
        <authorList>
            <person name="Gilroy R."/>
            <person name="Ravi A."/>
            <person name="Getino M."/>
            <person name="Pursley I."/>
            <person name="Horton D.L."/>
            <person name="Alikhan N.F."/>
            <person name="Baker D."/>
            <person name="Gharbi K."/>
            <person name="Hall N."/>
            <person name="Watson M."/>
            <person name="Adriaenssens E.M."/>
            <person name="Foster-Nyarko E."/>
            <person name="Jarju S."/>
            <person name="Secka A."/>
            <person name="Antonio M."/>
            <person name="Oren A."/>
            <person name="Chaudhuri R.R."/>
            <person name="La Ragione R."/>
            <person name="Hildebrand F."/>
            <person name="Pallen M.J."/>
        </authorList>
    </citation>
    <scope>NUCLEOTIDE SEQUENCE</scope>
    <source>
        <strain evidence="6">ChiHjej12B11-9795</strain>
    </source>
</reference>
<dbReference type="NCBIfam" id="NF033103">
    <property type="entry name" value="bla_class_A"/>
    <property type="match status" value="1"/>
</dbReference>
<evidence type="ECO:0000256" key="3">
    <source>
        <dbReference type="ARBA" id="ARBA00012865"/>
    </source>
</evidence>
<dbReference type="Proteomes" id="UP000823862">
    <property type="component" value="Unassembled WGS sequence"/>
</dbReference>
<dbReference type="InterPro" id="IPR012338">
    <property type="entry name" value="Beta-lactam/transpept-like"/>
</dbReference>
<comment type="catalytic activity">
    <reaction evidence="1">
        <text>a beta-lactam + H2O = a substituted beta-amino acid</text>
        <dbReference type="Rhea" id="RHEA:20401"/>
        <dbReference type="ChEBI" id="CHEBI:15377"/>
        <dbReference type="ChEBI" id="CHEBI:35627"/>
        <dbReference type="ChEBI" id="CHEBI:140347"/>
        <dbReference type="EC" id="3.5.2.6"/>
    </reaction>
</comment>
<feature type="chain" id="PRO_5039412620" description="beta-lactamase" evidence="4">
    <location>
        <begin position="22"/>
        <end position="300"/>
    </location>
</feature>
<dbReference type="InterPro" id="IPR000871">
    <property type="entry name" value="Beta-lactam_class-A"/>
</dbReference>
<feature type="signal peptide" evidence="4">
    <location>
        <begin position="1"/>
        <end position="21"/>
    </location>
</feature>
<name>A0A9D2HUZ2_9BACE</name>
<proteinExistence type="inferred from homology"/>
<organism evidence="6 7">
    <name type="scientific">Candidatus Bacteroides avicola</name>
    <dbReference type="NCBI Taxonomy" id="2838468"/>
    <lineage>
        <taxon>Bacteria</taxon>
        <taxon>Pseudomonadati</taxon>
        <taxon>Bacteroidota</taxon>
        <taxon>Bacteroidia</taxon>
        <taxon>Bacteroidales</taxon>
        <taxon>Bacteroidaceae</taxon>
        <taxon>Bacteroides</taxon>
    </lineage>
</organism>
<feature type="domain" description="Beta-lactamase class A catalytic" evidence="5">
    <location>
        <begin position="47"/>
        <end position="270"/>
    </location>
</feature>